<dbReference type="SMART" id="SM00855">
    <property type="entry name" value="PGAM"/>
    <property type="match status" value="1"/>
</dbReference>
<dbReference type="EMBL" id="LNZH02000180">
    <property type="protein sequence ID" value="OCB88312.1"/>
    <property type="molecule type" value="Genomic_DNA"/>
</dbReference>
<dbReference type="Proteomes" id="UP000757232">
    <property type="component" value="Unassembled WGS sequence"/>
</dbReference>
<protein>
    <submittedName>
        <fullName evidence="2">Phosphoglycerate mutase-like protein</fullName>
    </submittedName>
</protein>
<name>A0A9Q5HZ12_SANBA</name>
<feature type="binding site" evidence="1">
    <location>
        <begin position="21"/>
        <end position="22"/>
    </location>
    <ligand>
        <name>substrate</name>
    </ligand>
</feature>
<feature type="binding site" evidence="1">
    <location>
        <position position="65"/>
    </location>
    <ligand>
        <name>substrate</name>
    </ligand>
</feature>
<dbReference type="InterPro" id="IPR013078">
    <property type="entry name" value="His_Pase_superF_clade-1"/>
</dbReference>
<dbReference type="PANTHER" id="PTHR48100">
    <property type="entry name" value="BROAD-SPECIFICITY PHOSPHATASE YOR283W-RELATED"/>
    <property type="match status" value="1"/>
</dbReference>
<dbReference type="Gene3D" id="3.40.50.1240">
    <property type="entry name" value="Phosphoglycerate mutase-like"/>
    <property type="match status" value="1"/>
</dbReference>
<comment type="caution">
    <text evidence="2">The sequence shown here is derived from an EMBL/GenBank/DDBJ whole genome shotgun (WGS) entry which is preliminary data.</text>
</comment>
<dbReference type="Pfam" id="PF00300">
    <property type="entry name" value="His_Phos_1"/>
    <property type="match status" value="2"/>
</dbReference>
<proteinExistence type="predicted"/>
<reference evidence="2" key="1">
    <citation type="submission" date="2016-06" db="EMBL/GenBank/DDBJ databases">
        <title>Draft Genome sequence of the fungus Inonotus baumii.</title>
        <authorList>
            <person name="Zhu H."/>
            <person name="Lin W."/>
        </authorList>
    </citation>
    <scope>NUCLEOTIDE SEQUENCE</scope>
    <source>
        <strain evidence="2">821</strain>
    </source>
</reference>
<evidence type="ECO:0000256" key="1">
    <source>
        <dbReference type="PIRSR" id="PIRSR613078-2"/>
    </source>
</evidence>
<dbReference type="GO" id="GO:0050278">
    <property type="term" value="F:sedoheptulose-bisphosphatase activity"/>
    <property type="evidence" value="ECO:0007669"/>
    <property type="project" value="TreeGrafter"/>
</dbReference>
<dbReference type="InterPro" id="IPR050275">
    <property type="entry name" value="PGM_Phosphatase"/>
</dbReference>
<evidence type="ECO:0000313" key="2">
    <source>
        <dbReference type="EMBL" id="OCB88312.1"/>
    </source>
</evidence>
<dbReference type="OrthoDB" id="4818801at2759"/>
<dbReference type="AlphaFoldDB" id="A0A9Q5HZ12"/>
<dbReference type="CDD" id="cd07067">
    <property type="entry name" value="HP_PGM_like"/>
    <property type="match status" value="1"/>
</dbReference>
<dbReference type="SUPFAM" id="SSF53254">
    <property type="entry name" value="Phosphoglycerate mutase-like"/>
    <property type="match status" value="1"/>
</dbReference>
<sequence>MPRLFLVRHGETEWTRNGRHTGRSDIPLLPEGEEAIKTCKPVLVGQGKLLDPDNICHAFVSPRIRSRRTFEVIFAWLSFFFISYNIRPSPPPWQLLFANVPNPPPHTFTEEVREWDYGDYEGLTADEIKQKDRYWSIWRTGCPGGESAEEMTKRVDAVIDQVQEYHRRYFEEGIGKRDVLIVSHGHFSRVLIARWVQFPMSLGTHFHFEPAGIAILSYNHRNLKEPALNALNLNADHKIH</sequence>
<organism evidence="2 3">
    <name type="scientific">Sanghuangporus baumii</name>
    <name type="common">Phellinus baumii</name>
    <dbReference type="NCBI Taxonomy" id="108892"/>
    <lineage>
        <taxon>Eukaryota</taxon>
        <taxon>Fungi</taxon>
        <taxon>Dikarya</taxon>
        <taxon>Basidiomycota</taxon>
        <taxon>Agaricomycotina</taxon>
        <taxon>Agaricomycetes</taxon>
        <taxon>Hymenochaetales</taxon>
        <taxon>Hymenochaetaceae</taxon>
        <taxon>Sanghuangporus</taxon>
    </lineage>
</organism>
<gene>
    <name evidence="2" type="ORF">A7U60_g4514</name>
</gene>
<dbReference type="GO" id="GO:0046390">
    <property type="term" value="P:ribose phosphate biosynthetic process"/>
    <property type="evidence" value="ECO:0007669"/>
    <property type="project" value="TreeGrafter"/>
</dbReference>
<evidence type="ECO:0000313" key="3">
    <source>
        <dbReference type="Proteomes" id="UP000757232"/>
    </source>
</evidence>
<accession>A0A9Q5HZ12</accession>
<dbReference type="InterPro" id="IPR029033">
    <property type="entry name" value="His_PPase_superfam"/>
</dbReference>
<keyword evidence="3" id="KW-1185">Reference proteome</keyword>
<dbReference type="PANTHER" id="PTHR48100:SF15">
    <property type="entry name" value="SEDOHEPTULOSE 1,7-BISPHOSPHATASE"/>
    <property type="match status" value="1"/>
</dbReference>